<dbReference type="EMBL" id="JAHLQF010000002">
    <property type="protein sequence ID" value="MBU5484346.1"/>
    <property type="molecule type" value="Genomic_DNA"/>
</dbReference>
<sequence>MYFRNNDEVLDQDFNEIRSDFDENPMMDYYPDMYGPQMMPYDMMPGSMGYEDDDMYRSSHRSRRRRRRRRHHIFHHHFHRPMFPWWWFFFR</sequence>
<accession>A0ABS6EI31</accession>
<proteinExistence type="predicted"/>
<gene>
    <name evidence="1" type="ORF">KQI86_08395</name>
</gene>
<protein>
    <submittedName>
        <fullName evidence="1">Uncharacterized protein</fullName>
    </submittedName>
</protein>
<keyword evidence="2" id="KW-1185">Reference proteome</keyword>
<dbReference type="Proteomes" id="UP000726170">
    <property type="component" value="Unassembled WGS sequence"/>
</dbReference>
<reference evidence="1 2" key="1">
    <citation type="submission" date="2021-06" db="EMBL/GenBank/DDBJ databases">
        <authorList>
            <person name="Sun Q."/>
            <person name="Li D."/>
        </authorList>
    </citation>
    <scope>NUCLEOTIDE SEQUENCE [LARGE SCALE GENOMIC DNA]</scope>
    <source>
        <strain evidence="1 2">MSJ-11</strain>
    </source>
</reference>
<name>A0ABS6EI31_9CLOT</name>
<comment type="caution">
    <text evidence="1">The sequence shown here is derived from an EMBL/GenBank/DDBJ whole genome shotgun (WGS) entry which is preliminary data.</text>
</comment>
<evidence type="ECO:0000313" key="1">
    <source>
        <dbReference type="EMBL" id="MBU5484346.1"/>
    </source>
</evidence>
<evidence type="ECO:0000313" key="2">
    <source>
        <dbReference type="Proteomes" id="UP000726170"/>
    </source>
</evidence>
<organism evidence="1 2">
    <name type="scientific">Clostridium mobile</name>
    <dbReference type="NCBI Taxonomy" id="2841512"/>
    <lineage>
        <taxon>Bacteria</taxon>
        <taxon>Bacillati</taxon>
        <taxon>Bacillota</taxon>
        <taxon>Clostridia</taxon>
        <taxon>Eubacteriales</taxon>
        <taxon>Clostridiaceae</taxon>
        <taxon>Clostridium</taxon>
    </lineage>
</organism>